<keyword evidence="1" id="KW-0863">Zinc-finger</keyword>
<accession>A0A8X6MJ87</accession>
<feature type="domain" description="C2H2-type" evidence="2">
    <location>
        <begin position="3"/>
        <end position="31"/>
    </location>
</feature>
<feature type="non-terminal residue" evidence="3">
    <location>
        <position position="480"/>
    </location>
</feature>
<name>A0A8X6MJ87_NEPPI</name>
<dbReference type="EMBL" id="BMAW01046964">
    <property type="protein sequence ID" value="GFS58186.1"/>
    <property type="molecule type" value="Genomic_DNA"/>
</dbReference>
<sequence>MDNTCFLCDKSFSTTSNLRRHARLIHNVENKVSTCRQMKCNVCSEELVSMKALLDHVESAHYIALEKETKKFDTYEAYKIWKEDVEKQTALYIRNTGSKFNNMKKTMYFYCHCNGFYNARGDKKRTIKMAGSNKINGNCPSKMKVCEDNENQVYVEFTKTHLGHGKDLGRMQITREEKDELTRKLEKKILIEIILDGIRDSFIDRLERIHLVTRKDLLNLKAEYSISSEGIMDTNDVLSVGKWVHILQGREDSPIILFKDQNIYDVLYPELKSEDFLLVIMNSCQREMLNFYGNDTVCLDFTHGRNAYGFDLATILVLNDKREGFPVAFILSNRQDSKALSLAFVAIKEYVSISPKVMMNDDTESFSNAWRTVFGVPEKRLLSTWHVDRSWRRNISRLIKKPEIQVEAYKVVRCLLIETDEEAFSMMLKEVLKIFSEKDELREFGKYFEHIYSKQTEIWSYCYRKWLGINTNMHTESMHR</sequence>
<reference evidence="3" key="1">
    <citation type="submission" date="2020-08" db="EMBL/GenBank/DDBJ databases">
        <title>Multicomponent nature underlies the extraordinary mechanical properties of spider dragline silk.</title>
        <authorList>
            <person name="Kono N."/>
            <person name="Nakamura H."/>
            <person name="Mori M."/>
            <person name="Yoshida Y."/>
            <person name="Ohtoshi R."/>
            <person name="Malay A.D."/>
            <person name="Moran D.A.P."/>
            <person name="Tomita M."/>
            <person name="Numata K."/>
            <person name="Arakawa K."/>
        </authorList>
    </citation>
    <scope>NUCLEOTIDE SEQUENCE</scope>
</reference>
<dbReference type="OrthoDB" id="6509935at2759"/>
<keyword evidence="1" id="KW-0862">Zinc</keyword>
<keyword evidence="1" id="KW-0479">Metal-binding</keyword>
<dbReference type="SUPFAM" id="SSF57667">
    <property type="entry name" value="beta-beta-alpha zinc fingers"/>
    <property type="match status" value="1"/>
</dbReference>
<dbReference type="Pfam" id="PF00096">
    <property type="entry name" value="zf-C2H2"/>
    <property type="match status" value="1"/>
</dbReference>
<dbReference type="GO" id="GO:0008270">
    <property type="term" value="F:zinc ion binding"/>
    <property type="evidence" value="ECO:0007669"/>
    <property type="project" value="UniProtKB-KW"/>
</dbReference>
<dbReference type="InterPro" id="IPR052797">
    <property type="entry name" value="RegFact_GeneExpr_CellDeath"/>
</dbReference>
<dbReference type="Pfam" id="PF10551">
    <property type="entry name" value="MULE"/>
    <property type="match status" value="1"/>
</dbReference>
<dbReference type="InterPro" id="IPR036236">
    <property type="entry name" value="Znf_C2H2_sf"/>
</dbReference>
<dbReference type="AlphaFoldDB" id="A0A8X6MJ87"/>
<comment type="caution">
    <text evidence="3">The sequence shown here is derived from an EMBL/GenBank/DDBJ whole genome shotgun (WGS) entry which is preliminary data.</text>
</comment>
<keyword evidence="4" id="KW-1185">Reference proteome</keyword>
<dbReference type="Proteomes" id="UP000887013">
    <property type="component" value="Unassembled WGS sequence"/>
</dbReference>
<protein>
    <recommendedName>
        <fullName evidence="2">C2H2-type domain-containing protein</fullName>
    </recommendedName>
</protein>
<proteinExistence type="predicted"/>
<gene>
    <name evidence="3" type="ORF">NPIL_383761</name>
</gene>
<evidence type="ECO:0000313" key="4">
    <source>
        <dbReference type="Proteomes" id="UP000887013"/>
    </source>
</evidence>
<dbReference type="PROSITE" id="PS50157">
    <property type="entry name" value="ZINC_FINGER_C2H2_2"/>
    <property type="match status" value="1"/>
</dbReference>
<dbReference type="Gene3D" id="3.30.160.60">
    <property type="entry name" value="Classic Zinc Finger"/>
    <property type="match status" value="1"/>
</dbReference>
<evidence type="ECO:0000259" key="2">
    <source>
        <dbReference type="PROSITE" id="PS50157"/>
    </source>
</evidence>
<organism evidence="3 4">
    <name type="scientific">Nephila pilipes</name>
    <name type="common">Giant wood spider</name>
    <name type="synonym">Nephila maculata</name>
    <dbReference type="NCBI Taxonomy" id="299642"/>
    <lineage>
        <taxon>Eukaryota</taxon>
        <taxon>Metazoa</taxon>
        <taxon>Ecdysozoa</taxon>
        <taxon>Arthropoda</taxon>
        <taxon>Chelicerata</taxon>
        <taxon>Arachnida</taxon>
        <taxon>Araneae</taxon>
        <taxon>Araneomorphae</taxon>
        <taxon>Entelegynae</taxon>
        <taxon>Araneoidea</taxon>
        <taxon>Nephilidae</taxon>
        <taxon>Nephila</taxon>
    </lineage>
</organism>
<evidence type="ECO:0000256" key="1">
    <source>
        <dbReference type="PROSITE-ProRule" id="PRU00042"/>
    </source>
</evidence>
<dbReference type="PROSITE" id="PS00028">
    <property type="entry name" value="ZINC_FINGER_C2H2_1"/>
    <property type="match status" value="2"/>
</dbReference>
<dbReference type="PANTHER" id="PTHR33936:SF24">
    <property type="entry name" value="C2H2-TYPE DOMAIN-CONTAINING PROTEIN"/>
    <property type="match status" value="1"/>
</dbReference>
<dbReference type="SMART" id="SM00355">
    <property type="entry name" value="ZnF_C2H2"/>
    <property type="match status" value="2"/>
</dbReference>
<dbReference type="InterPro" id="IPR018289">
    <property type="entry name" value="MULE_transposase_dom"/>
</dbReference>
<dbReference type="PANTHER" id="PTHR33936">
    <property type="entry name" value="PROTEIN CBG17840"/>
    <property type="match status" value="1"/>
</dbReference>
<evidence type="ECO:0000313" key="3">
    <source>
        <dbReference type="EMBL" id="GFS58186.1"/>
    </source>
</evidence>
<dbReference type="InterPro" id="IPR013087">
    <property type="entry name" value="Znf_C2H2_type"/>
</dbReference>